<keyword evidence="1 2" id="KW-0238">DNA-binding</keyword>
<dbReference type="SUPFAM" id="SSF46894">
    <property type="entry name" value="C-terminal effector domain of the bipartite response regulators"/>
    <property type="match status" value="1"/>
</dbReference>
<dbReference type="RefSeq" id="WP_127698015.1">
    <property type="nucleotide sequence ID" value="NZ_SACS01000004.1"/>
</dbReference>
<dbReference type="InterPro" id="IPR036388">
    <property type="entry name" value="WH-like_DNA-bd_sf"/>
</dbReference>
<dbReference type="InterPro" id="IPR001867">
    <property type="entry name" value="OmpR/PhoB-type_DNA-bd"/>
</dbReference>
<comment type="caution">
    <text evidence="6">The sequence shown here is derived from an EMBL/GenBank/DDBJ whole genome shotgun (WGS) entry which is preliminary data.</text>
</comment>
<dbReference type="GO" id="GO:0000160">
    <property type="term" value="P:phosphorelay signal transduction system"/>
    <property type="evidence" value="ECO:0007669"/>
    <property type="project" value="InterPro"/>
</dbReference>
<feature type="domain" description="OmpR/PhoB-type" evidence="5">
    <location>
        <begin position="2"/>
        <end position="100"/>
    </location>
</feature>
<gene>
    <name evidence="6" type="ORF">EOE67_05325</name>
</gene>
<dbReference type="PROSITE" id="PS51755">
    <property type="entry name" value="OMPR_PHOB"/>
    <property type="match status" value="1"/>
</dbReference>
<evidence type="ECO:0000256" key="2">
    <source>
        <dbReference type="PROSITE-ProRule" id="PRU01091"/>
    </source>
</evidence>
<dbReference type="SMART" id="SM00862">
    <property type="entry name" value="Trans_reg_C"/>
    <property type="match status" value="1"/>
</dbReference>
<evidence type="ECO:0000256" key="3">
    <source>
        <dbReference type="SAM" id="MobiDB-lite"/>
    </source>
</evidence>
<dbReference type="EMBL" id="SACS01000004">
    <property type="protein sequence ID" value="RVU40472.1"/>
    <property type="molecule type" value="Genomic_DNA"/>
</dbReference>
<name>A0A437R140_9GAMM</name>
<reference evidence="6 7" key="1">
    <citation type="submission" date="2019-01" db="EMBL/GenBank/DDBJ databases">
        <authorList>
            <person name="Chen W.-M."/>
        </authorList>
    </citation>
    <scope>NUCLEOTIDE SEQUENCE [LARGE SCALE GENOMIC DNA]</scope>
    <source>
        <strain evidence="6 7">KYPC3</strain>
    </source>
</reference>
<keyword evidence="7" id="KW-1185">Reference proteome</keyword>
<feature type="region of interest" description="Disordered" evidence="3">
    <location>
        <begin position="172"/>
        <end position="191"/>
    </location>
</feature>
<dbReference type="GO" id="GO:0003677">
    <property type="term" value="F:DNA binding"/>
    <property type="evidence" value="ECO:0007669"/>
    <property type="project" value="UniProtKB-UniRule"/>
</dbReference>
<protein>
    <recommendedName>
        <fullName evidence="5">OmpR/PhoB-type domain-containing protein</fullName>
    </recommendedName>
</protein>
<evidence type="ECO:0000313" key="6">
    <source>
        <dbReference type="EMBL" id="RVU40472.1"/>
    </source>
</evidence>
<dbReference type="OrthoDB" id="5900874at2"/>
<dbReference type="PANTHER" id="PTHR36842:SF1">
    <property type="entry name" value="PROTEIN TOLB"/>
    <property type="match status" value="1"/>
</dbReference>
<evidence type="ECO:0000256" key="4">
    <source>
        <dbReference type="SAM" id="Phobius"/>
    </source>
</evidence>
<evidence type="ECO:0000259" key="5">
    <source>
        <dbReference type="PROSITE" id="PS51755"/>
    </source>
</evidence>
<dbReference type="InterPro" id="IPR011042">
    <property type="entry name" value="6-blade_b-propeller_TolB-like"/>
</dbReference>
<dbReference type="InterPro" id="IPR016032">
    <property type="entry name" value="Sig_transdc_resp-reg_C-effctor"/>
</dbReference>
<dbReference type="Pfam" id="PF00486">
    <property type="entry name" value="Trans_reg_C"/>
    <property type="match status" value="1"/>
</dbReference>
<feature type="DNA-binding region" description="OmpR/PhoB-type" evidence="2">
    <location>
        <begin position="2"/>
        <end position="100"/>
    </location>
</feature>
<evidence type="ECO:0000313" key="7">
    <source>
        <dbReference type="Proteomes" id="UP000283077"/>
    </source>
</evidence>
<dbReference type="Gene3D" id="1.10.10.10">
    <property type="entry name" value="Winged helix-like DNA-binding domain superfamily/Winged helix DNA-binding domain"/>
    <property type="match status" value="1"/>
</dbReference>
<accession>A0A437R140</accession>
<proteinExistence type="predicted"/>
<evidence type="ECO:0000256" key="1">
    <source>
        <dbReference type="ARBA" id="ARBA00023125"/>
    </source>
</evidence>
<feature type="transmembrane region" description="Helical" evidence="4">
    <location>
        <begin position="139"/>
        <end position="157"/>
    </location>
</feature>
<dbReference type="CDD" id="cd00383">
    <property type="entry name" value="trans_reg_C"/>
    <property type="match status" value="1"/>
</dbReference>
<dbReference type="AlphaFoldDB" id="A0A437R140"/>
<dbReference type="Gene3D" id="2.120.10.30">
    <property type="entry name" value="TolB, C-terminal domain"/>
    <property type="match status" value="2"/>
</dbReference>
<keyword evidence="4" id="KW-1133">Transmembrane helix</keyword>
<keyword evidence="4" id="KW-0472">Membrane</keyword>
<dbReference type="SUPFAM" id="SSF82171">
    <property type="entry name" value="DPP6 N-terminal domain-like"/>
    <property type="match status" value="1"/>
</dbReference>
<dbReference type="GO" id="GO:0006355">
    <property type="term" value="P:regulation of DNA-templated transcription"/>
    <property type="evidence" value="ECO:0007669"/>
    <property type="project" value="InterPro"/>
</dbReference>
<keyword evidence="4" id="KW-0812">Transmembrane</keyword>
<feature type="compositionally biased region" description="Polar residues" evidence="3">
    <location>
        <begin position="172"/>
        <end position="183"/>
    </location>
</feature>
<dbReference type="Proteomes" id="UP000283077">
    <property type="component" value="Unassembled WGS sequence"/>
</dbReference>
<sequence>MSQRVRIHTSIVDFQEHTISRDGVVLPVQGKVLQVLACLMAQQGQLVSIDTLMQEVWGQTVVSPNTLQRCIAQLRKAFGETSQTQNVIKTYPKRGYALIVPVMTEDDVLKSSAAASDGDGPAVLSPLKSATTTNITSRWLIGIAAIALLIGAVLMPHQPILNQPALNQPTPQALQLQSQITASDQHEDNASYSPDQRFIAFERFGSFCSSTFWLQQRSDKSELQLTHRLQQFSGSAWSPDSTQLAMISSNRCAAPNHAPCWQVEVIELHALLQDKTPAAVKKPGSCEHQPLTHLVWTQDQQLLLLRQAKNTGRRSLVQLSVANGQFTELFGESLSDGDILTFTQLPNQQLLVISHVGSGQSEMLKVTLQGEILSRLPIQYQQHASAFNQIALHYLKESKQMLLESDGQLFTLQEDGNLKPLPTPSGLRLSRFAFAGKNSVATMGGIDLDIISSNLQGEHLQTLQRSPAFESQAKLSPQGSSQAQQMVFVSDRSGQNQIWLAEGSWPAEGSALRQLSAFDTQVKINGLVWAADGRSVLAVVNDMLYQFALDGQMSQLPTPVRIKYLHQATAQGLLLLEYQHEFQEMLALYQPTTGELTALQHGSFDDARLDQHDTLWFSDASFHLYQLPKNQQVAKAVVPEFTLSAFTIAGENLLATTKSGDLLQLDLQLQQPKLIVLPKDRNLWISDARAEQILFNQKQTISTDIVEFSW</sequence>
<organism evidence="6 7">
    <name type="scientific">Rheinheimera riviphila</name>
    <dbReference type="NCBI Taxonomy" id="1834037"/>
    <lineage>
        <taxon>Bacteria</taxon>
        <taxon>Pseudomonadati</taxon>
        <taxon>Pseudomonadota</taxon>
        <taxon>Gammaproteobacteria</taxon>
        <taxon>Chromatiales</taxon>
        <taxon>Chromatiaceae</taxon>
        <taxon>Rheinheimera</taxon>
    </lineage>
</organism>
<dbReference type="PANTHER" id="PTHR36842">
    <property type="entry name" value="PROTEIN TOLB HOMOLOG"/>
    <property type="match status" value="1"/>
</dbReference>